<dbReference type="GO" id="GO:0004316">
    <property type="term" value="F:3-oxoacyl-[acyl-carrier-protein] reductase (NADPH) activity"/>
    <property type="evidence" value="ECO:0007669"/>
    <property type="project" value="UniProtKB-EC"/>
</dbReference>
<dbReference type="PRINTS" id="PR00081">
    <property type="entry name" value="GDHRDH"/>
</dbReference>
<dbReference type="AlphaFoldDB" id="A0A7W6IQX7"/>
<proteinExistence type="inferred from homology"/>
<dbReference type="FunFam" id="3.40.50.720:FF:000084">
    <property type="entry name" value="Short-chain dehydrogenase reductase"/>
    <property type="match status" value="1"/>
</dbReference>
<comment type="similarity">
    <text evidence="1">Belongs to the short-chain dehydrogenases/reductases (SDR) family.</text>
</comment>
<dbReference type="Gene3D" id="3.40.50.720">
    <property type="entry name" value="NAD(P)-binding Rossmann-like Domain"/>
    <property type="match status" value="1"/>
</dbReference>
<keyword evidence="3" id="KW-1185">Reference proteome</keyword>
<name>A0A7W6IQX7_9HYPH</name>
<evidence type="ECO:0000313" key="3">
    <source>
        <dbReference type="Proteomes" id="UP000547011"/>
    </source>
</evidence>
<organism evidence="2 3">
    <name type="scientific">Devosia subaequoris</name>
    <dbReference type="NCBI Taxonomy" id="395930"/>
    <lineage>
        <taxon>Bacteria</taxon>
        <taxon>Pseudomonadati</taxon>
        <taxon>Pseudomonadota</taxon>
        <taxon>Alphaproteobacteria</taxon>
        <taxon>Hyphomicrobiales</taxon>
        <taxon>Devosiaceae</taxon>
        <taxon>Devosia</taxon>
    </lineage>
</organism>
<dbReference type="InterPro" id="IPR036291">
    <property type="entry name" value="NAD(P)-bd_dom_sf"/>
</dbReference>
<dbReference type="Proteomes" id="UP000547011">
    <property type="component" value="Unassembled WGS sequence"/>
</dbReference>
<dbReference type="Pfam" id="PF13561">
    <property type="entry name" value="adh_short_C2"/>
    <property type="match status" value="1"/>
</dbReference>
<evidence type="ECO:0000256" key="1">
    <source>
        <dbReference type="ARBA" id="ARBA00006484"/>
    </source>
</evidence>
<evidence type="ECO:0000313" key="2">
    <source>
        <dbReference type="EMBL" id="MBB4053556.1"/>
    </source>
</evidence>
<keyword evidence="2" id="KW-0560">Oxidoreductase</keyword>
<dbReference type="PRINTS" id="PR00080">
    <property type="entry name" value="SDRFAMILY"/>
</dbReference>
<dbReference type="InterPro" id="IPR050259">
    <property type="entry name" value="SDR"/>
</dbReference>
<sequence length="257" mass="26573">MDLGLSGRRALVLGGSQGLGHACAKALAEEGARVVINGRDAERAASAAAVIGAHWVAGDVSTAEARGDILAAAHEELGGIDILVTNAGGPPPGPFGNHEHDIWLKAIETNMLSAIDFTRAVLPGMIANGFGRVVNITSFTVREPYPNMGLATGVRAGLTGAMASLAREVADKGVTVNNLLPGLMDTGALHRVYAAQAKAQDVSEDEAKTNMAKSIPMQRLGLAEDFGPTCAFLCSRHANYITGQNLTIDGGLVRALI</sequence>
<accession>A0A7W6IQX7</accession>
<dbReference type="EMBL" id="JACIEW010000009">
    <property type="protein sequence ID" value="MBB4053556.1"/>
    <property type="molecule type" value="Genomic_DNA"/>
</dbReference>
<dbReference type="PANTHER" id="PTHR42879:SF6">
    <property type="entry name" value="NADPH-DEPENDENT REDUCTASE BACG"/>
    <property type="match status" value="1"/>
</dbReference>
<dbReference type="PANTHER" id="PTHR42879">
    <property type="entry name" value="3-OXOACYL-(ACYL-CARRIER-PROTEIN) REDUCTASE"/>
    <property type="match status" value="1"/>
</dbReference>
<protein>
    <submittedName>
        <fullName evidence="2">3-oxoacyl-[acyl-carrier protein] reductase</fullName>
        <ecNumber evidence="2">1.1.1.100</ecNumber>
    </submittedName>
</protein>
<comment type="caution">
    <text evidence="2">The sequence shown here is derived from an EMBL/GenBank/DDBJ whole genome shotgun (WGS) entry which is preliminary data.</text>
</comment>
<dbReference type="SUPFAM" id="SSF51735">
    <property type="entry name" value="NAD(P)-binding Rossmann-fold domains"/>
    <property type="match status" value="1"/>
</dbReference>
<dbReference type="RefSeq" id="WP_183312341.1">
    <property type="nucleotide sequence ID" value="NZ_JACIEW010000009.1"/>
</dbReference>
<gene>
    <name evidence="2" type="ORF">GGR20_003218</name>
</gene>
<dbReference type="InterPro" id="IPR002347">
    <property type="entry name" value="SDR_fam"/>
</dbReference>
<reference evidence="2 3" key="1">
    <citation type="submission" date="2020-08" db="EMBL/GenBank/DDBJ databases">
        <title>Genomic Encyclopedia of Type Strains, Phase IV (KMG-IV): sequencing the most valuable type-strain genomes for metagenomic binning, comparative biology and taxonomic classification.</title>
        <authorList>
            <person name="Goeker M."/>
        </authorList>
    </citation>
    <scope>NUCLEOTIDE SEQUENCE [LARGE SCALE GENOMIC DNA]</scope>
    <source>
        <strain evidence="2 3">DSM 23447</strain>
    </source>
</reference>
<dbReference type="EC" id="1.1.1.100" evidence="2"/>